<sequence length="156" mass="16926">MSWAALCTVLRPALSRTIAHESVAVSCTGAAPQQLGSLRSLATCIGGTLTRGLPRAADVATAPLCPTAGPCLAQQMRGMAHNPMPPHTGGKLKPSSAFKERFRTTGTGKIKYQRAGHVHKRFNKSNRQRRELGQPKIMHSTYAKILKKLGFVSRFY</sequence>
<dbReference type="InterPro" id="IPR021137">
    <property type="entry name" value="Ribosomal_bL35-like"/>
</dbReference>
<feature type="chain" id="PRO_5012045872" description="50S ribosomal protein L35" evidence="5">
    <location>
        <begin position="16"/>
        <end position="156"/>
    </location>
</feature>
<dbReference type="EMBL" id="GDKF01000685">
    <property type="protein sequence ID" value="JAT77937.1"/>
    <property type="molecule type" value="Transcribed_RNA"/>
</dbReference>
<dbReference type="PRINTS" id="PR00064">
    <property type="entry name" value="RIBOSOMALL35"/>
</dbReference>
<evidence type="ECO:0000256" key="5">
    <source>
        <dbReference type="SAM" id="SignalP"/>
    </source>
</evidence>
<dbReference type="Pfam" id="PF01632">
    <property type="entry name" value="Ribosomal_L35p"/>
    <property type="match status" value="1"/>
</dbReference>
<accession>A0A1D2AFG9</accession>
<evidence type="ECO:0000256" key="3">
    <source>
        <dbReference type="ARBA" id="ARBA00023274"/>
    </source>
</evidence>
<name>A0A1D2AFG9_AUXPR</name>
<protein>
    <recommendedName>
        <fullName evidence="4">50S ribosomal protein L35</fullName>
    </recommendedName>
</protein>
<evidence type="ECO:0000313" key="6">
    <source>
        <dbReference type="EMBL" id="JAT77937.1"/>
    </source>
</evidence>
<comment type="similarity">
    <text evidence="1 4">Belongs to the bacterial ribosomal protein bL35 family.</text>
</comment>
<feature type="signal peptide" evidence="5">
    <location>
        <begin position="1"/>
        <end position="15"/>
    </location>
</feature>
<dbReference type="GO" id="GO:0003735">
    <property type="term" value="F:structural constituent of ribosome"/>
    <property type="evidence" value="ECO:0007669"/>
    <property type="project" value="InterPro"/>
</dbReference>
<dbReference type="SUPFAM" id="SSF143034">
    <property type="entry name" value="L35p-like"/>
    <property type="match status" value="1"/>
</dbReference>
<dbReference type="GO" id="GO:1990904">
    <property type="term" value="C:ribonucleoprotein complex"/>
    <property type="evidence" value="ECO:0007669"/>
    <property type="project" value="UniProtKB-KW"/>
</dbReference>
<keyword evidence="2 4" id="KW-0689">Ribosomal protein</keyword>
<dbReference type="InterPro" id="IPR037229">
    <property type="entry name" value="Ribosomal_bL35_sf"/>
</dbReference>
<dbReference type="PANTHER" id="PTHR36400">
    <property type="entry name" value="RIBOSOMAL PROTEIN L35"/>
    <property type="match status" value="1"/>
</dbReference>
<proteinExistence type="inferred from homology"/>
<dbReference type="GO" id="GO:0006412">
    <property type="term" value="P:translation"/>
    <property type="evidence" value="ECO:0007669"/>
    <property type="project" value="InterPro"/>
</dbReference>
<dbReference type="InterPro" id="IPR001706">
    <property type="entry name" value="Ribosomal_bL35"/>
</dbReference>
<dbReference type="PANTHER" id="PTHR36400:SF1">
    <property type="entry name" value="RIBOSOMAL PROTEIN L35"/>
    <property type="match status" value="1"/>
</dbReference>
<evidence type="ECO:0000256" key="4">
    <source>
        <dbReference type="RuleBase" id="RU000568"/>
    </source>
</evidence>
<evidence type="ECO:0000256" key="1">
    <source>
        <dbReference type="ARBA" id="ARBA00006598"/>
    </source>
</evidence>
<gene>
    <name evidence="6" type="ORF">g.8802</name>
</gene>
<keyword evidence="5" id="KW-0732">Signal</keyword>
<keyword evidence="3 4" id="KW-0687">Ribonucleoprotein</keyword>
<evidence type="ECO:0000256" key="2">
    <source>
        <dbReference type="ARBA" id="ARBA00022980"/>
    </source>
</evidence>
<organism evidence="6">
    <name type="scientific">Auxenochlorella protothecoides</name>
    <name type="common">Green microalga</name>
    <name type="synonym">Chlorella protothecoides</name>
    <dbReference type="NCBI Taxonomy" id="3075"/>
    <lineage>
        <taxon>Eukaryota</taxon>
        <taxon>Viridiplantae</taxon>
        <taxon>Chlorophyta</taxon>
        <taxon>core chlorophytes</taxon>
        <taxon>Trebouxiophyceae</taxon>
        <taxon>Chlorellales</taxon>
        <taxon>Chlorellaceae</taxon>
        <taxon>Auxenochlorella</taxon>
    </lineage>
</organism>
<dbReference type="GO" id="GO:0005840">
    <property type="term" value="C:ribosome"/>
    <property type="evidence" value="ECO:0007669"/>
    <property type="project" value="UniProtKB-KW"/>
</dbReference>
<reference evidence="6" key="1">
    <citation type="submission" date="2015-08" db="EMBL/GenBank/DDBJ databases">
        <authorList>
            <person name="Babu N.S."/>
            <person name="Beckwith C.J."/>
            <person name="Beseler K.G."/>
            <person name="Brison A."/>
            <person name="Carone J.V."/>
            <person name="Caskin T.P."/>
            <person name="Diamond M."/>
            <person name="Durham M.E."/>
            <person name="Foxe J.M."/>
            <person name="Go M."/>
            <person name="Henderson B.A."/>
            <person name="Jones I.B."/>
            <person name="McGettigan J.A."/>
            <person name="Micheletti S.J."/>
            <person name="Nasrallah M.E."/>
            <person name="Ortiz D."/>
            <person name="Piller C.R."/>
            <person name="Privatt S.R."/>
            <person name="Schneider S.L."/>
            <person name="Sharp S."/>
            <person name="Smith T.C."/>
            <person name="Stanton J.D."/>
            <person name="Ullery H.E."/>
            <person name="Wilson R.J."/>
            <person name="Serrano M.G."/>
            <person name="Buck G."/>
            <person name="Lee V."/>
            <person name="Wang Y."/>
            <person name="Carvalho R."/>
            <person name="Voegtly L."/>
            <person name="Shi R."/>
            <person name="Duckworth R."/>
            <person name="Johnson A."/>
            <person name="Loviza R."/>
            <person name="Walstead R."/>
            <person name="Shah Z."/>
            <person name="Kiflezghi M."/>
            <person name="Wade K."/>
            <person name="Ball S.L."/>
            <person name="Bradley K.W."/>
            <person name="Asai D.J."/>
            <person name="Bowman C.A."/>
            <person name="Russell D.A."/>
            <person name="Pope W.H."/>
            <person name="Jacobs-Sera D."/>
            <person name="Hendrix R.W."/>
            <person name="Hatfull G.F."/>
        </authorList>
    </citation>
    <scope>NUCLEOTIDE SEQUENCE</scope>
</reference>
<dbReference type="AlphaFoldDB" id="A0A1D2AFG9"/>
<dbReference type="Gene3D" id="4.10.410.60">
    <property type="match status" value="1"/>
</dbReference>